<accession>A0ABS6EPL8</accession>
<dbReference type="Pfam" id="PF00929">
    <property type="entry name" value="RNase_T"/>
    <property type="match status" value="1"/>
</dbReference>
<keyword evidence="3" id="KW-0269">Exonuclease</keyword>
<sequence>MKFTAIDFETANASMLSACSIGVVEFEDNVPVKETITLIRPPEEYGKFNWYNVRIHGIKKNMVKDAPTFDQVWERIHSSIENQLIVCHNAAFDTAVLCKLLEYYGIPVPNFDYVCTVKISQLLWPEMQNHKLDTVCSDLDIRLNHHEALSDARACGLIFAQALKSQHCFQTEDLMDALEMRIGHVSQAGRQSCSTSAEIRKKIQSEKKKQESRRRYYAKRRLTAEKGAKHS</sequence>
<evidence type="ECO:0000259" key="2">
    <source>
        <dbReference type="SMART" id="SM00479"/>
    </source>
</evidence>
<comment type="caution">
    <text evidence="3">The sequence shown here is derived from an EMBL/GenBank/DDBJ whole genome shotgun (WGS) entry which is preliminary data.</text>
</comment>
<dbReference type="SMART" id="SM00479">
    <property type="entry name" value="EXOIII"/>
    <property type="match status" value="1"/>
</dbReference>
<reference evidence="3 4" key="1">
    <citation type="submission" date="2021-06" db="EMBL/GenBank/DDBJ databases">
        <authorList>
            <person name="Sun Q."/>
            <person name="Li D."/>
        </authorList>
    </citation>
    <scope>NUCLEOTIDE SEQUENCE [LARGE SCALE GENOMIC DNA]</scope>
    <source>
        <strain evidence="3 4">MSJd-7</strain>
    </source>
</reference>
<feature type="region of interest" description="Disordered" evidence="1">
    <location>
        <begin position="198"/>
        <end position="231"/>
    </location>
</feature>
<gene>
    <name evidence="3" type="ORF">KQI75_00265</name>
</gene>
<evidence type="ECO:0000313" key="3">
    <source>
        <dbReference type="EMBL" id="MBU5489071.1"/>
    </source>
</evidence>
<keyword evidence="3" id="KW-0540">Nuclease</keyword>
<feature type="compositionally biased region" description="Basic residues" evidence="1">
    <location>
        <begin position="210"/>
        <end position="221"/>
    </location>
</feature>
<dbReference type="GO" id="GO:0004527">
    <property type="term" value="F:exonuclease activity"/>
    <property type="evidence" value="ECO:0007669"/>
    <property type="project" value="UniProtKB-KW"/>
</dbReference>
<name>A0ABS6EPL8_9FIRM</name>
<dbReference type="InterPro" id="IPR013520">
    <property type="entry name" value="Ribonucl_H"/>
</dbReference>
<dbReference type="PANTHER" id="PTHR30231:SF42">
    <property type="entry name" value="EXONUCLEASE"/>
    <property type="match status" value="1"/>
</dbReference>
<protein>
    <submittedName>
        <fullName evidence="3">3'-5' exonuclease</fullName>
    </submittedName>
</protein>
<evidence type="ECO:0000256" key="1">
    <source>
        <dbReference type="SAM" id="MobiDB-lite"/>
    </source>
</evidence>
<keyword evidence="4" id="KW-1185">Reference proteome</keyword>
<feature type="domain" description="Exonuclease" evidence="2">
    <location>
        <begin position="2"/>
        <end position="168"/>
    </location>
</feature>
<feature type="compositionally biased region" description="Basic and acidic residues" evidence="1">
    <location>
        <begin position="198"/>
        <end position="209"/>
    </location>
</feature>
<keyword evidence="3" id="KW-0378">Hydrolase</keyword>
<evidence type="ECO:0000313" key="4">
    <source>
        <dbReference type="Proteomes" id="UP000783588"/>
    </source>
</evidence>
<dbReference type="CDD" id="cd06130">
    <property type="entry name" value="DNA_pol_III_epsilon_like"/>
    <property type="match status" value="1"/>
</dbReference>
<proteinExistence type="predicted"/>
<dbReference type="PANTHER" id="PTHR30231">
    <property type="entry name" value="DNA POLYMERASE III SUBUNIT EPSILON"/>
    <property type="match status" value="1"/>
</dbReference>
<dbReference type="RefSeq" id="WP_216468689.1">
    <property type="nucleotide sequence ID" value="NZ_JAHLQI010000001.1"/>
</dbReference>
<feature type="compositionally biased region" description="Basic and acidic residues" evidence="1">
    <location>
        <begin position="222"/>
        <end position="231"/>
    </location>
</feature>
<organism evidence="3 4">
    <name type="scientific">Butyricicoccus intestinisimiae</name>
    <dbReference type="NCBI Taxonomy" id="2841509"/>
    <lineage>
        <taxon>Bacteria</taxon>
        <taxon>Bacillati</taxon>
        <taxon>Bacillota</taxon>
        <taxon>Clostridia</taxon>
        <taxon>Eubacteriales</taxon>
        <taxon>Butyricicoccaceae</taxon>
        <taxon>Butyricicoccus</taxon>
    </lineage>
</organism>
<dbReference type="EMBL" id="JAHLQI010000001">
    <property type="protein sequence ID" value="MBU5489071.1"/>
    <property type="molecule type" value="Genomic_DNA"/>
</dbReference>
<dbReference type="Proteomes" id="UP000783588">
    <property type="component" value="Unassembled WGS sequence"/>
</dbReference>